<comment type="caution">
    <text evidence="1">The sequence shown here is derived from an EMBL/GenBank/DDBJ whole genome shotgun (WGS) entry which is preliminary data.</text>
</comment>
<evidence type="ECO:0000313" key="1">
    <source>
        <dbReference type="EMBL" id="KAJ1350194.1"/>
    </source>
</evidence>
<keyword evidence="2" id="KW-1185">Reference proteome</keyword>
<accession>A0AAD5MM84</accession>
<dbReference type="AlphaFoldDB" id="A0AAD5MM84"/>
<dbReference type="EMBL" id="JAHQIW010000811">
    <property type="protein sequence ID" value="KAJ1350194.1"/>
    <property type="molecule type" value="Genomic_DNA"/>
</dbReference>
<evidence type="ECO:0000313" key="2">
    <source>
        <dbReference type="Proteomes" id="UP001196413"/>
    </source>
</evidence>
<name>A0AAD5MM84_PARTN</name>
<reference evidence="1" key="1">
    <citation type="submission" date="2021-06" db="EMBL/GenBank/DDBJ databases">
        <title>Parelaphostrongylus tenuis whole genome reference sequence.</title>
        <authorList>
            <person name="Garwood T.J."/>
            <person name="Larsen P.A."/>
            <person name="Fountain-Jones N.M."/>
            <person name="Garbe J.R."/>
            <person name="Macchietto M.G."/>
            <person name="Kania S.A."/>
            <person name="Gerhold R.W."/>
            <person name="Richards J.E."/>
            <person name="Wolf T.M."/>
        </authorList>
    </citation>
    <scope>NUCLEOTIDE SEQUENCE</scope>
    <source>
        <strain evidence="1">MNPRO001-30</strain>
        <tissue evidence="1">Meninges</tissue>
    </source>
</reference>
<protein>
    <submittedName>
        <fullName evidence="1">Uncharacterized protein</fullName>
    </submittedName>
</protein>
<dbReference type="Proteomes" id="UP001196413">
    <property type="component" value="Unassembled WGS sequence"/>
</dbReference>
<proteinExistence type="predicted"/>
<sequence length="121" mass="12998">MFLVPQPMMDDKYCIISSNTVTGICTALMAAPGKMCAKMGDATLTPIPVNHTSISGTLSVRIAVYSKILPCKKKLFVDYKYRHGNMVENDVAKCSGPSCSYIGIEAIWITLFSVVGTVGGN</sequence>
<organism evidence="1 2">
    <name type="scientific">Parelaphostrongylus tenuis</name>
    <name type="common">Meningeal worm</name>
    <dbReference type="NCBI Taxonomy" id="148309"/>
    <lineage>
        <taxon>Eukaryota</taxon>
        <taxon>Metazoa</taxon>
        <taxon>Ecdysozoa</taxon>
        <taxon>Nematoda</taxon>
        <taxon>Chromadorea</taxon>
        <taxon>Rhabditida</taxon>
        <taxon>Rhabditina</taxon>
        <taxon>Rhabditomorpha</taxon>
        <taxon>Strongyloidea</taxon>
        <taxon>Metastrongylidae</taxon>
        <taxon>Parelaphostrongylus</taxon>
    </lineage>
</organism>
<gene>
    <name evidence="1" type="ORF">KIN20_005927</name>
</gene>